<proteinExistence type="predicted"/>
<dbReference type="InterPro" id="IPR021109">
    <property type="entry name" value="Peptidase_aspartic_dom_sf"/>
</dbReference>
<accession>A0ABX4YMI3</accession>
<keyword evidence="3" id="KW-1185">Reference proteome</keyword>
<dbReference type="SUPFAM" id="SSF50630">
    <property type="entry name" value="Acid proteases"/>
    <property type="match status" value="1"/>
</dbReference>
<dbReference type="EMBL" id="MCRM02000002">
    <property type="protein sequence ID" value="PNV76477.1"/>
    <property type="molecule type" value="Genomic_DNA"/>
</dbReference>
<dbReference type="GO" id="GO:0006508">
    <property type="term" value="P:proteolysis"/>
    <property type="evidence" value="ECO:0007669"/>
    <property type="project" value="UniProtKB-KW"/>
</dbReference>
<protein>
    <submittedName>
        <fullName evidence="2">Aspartyl protease</fullName>
    </submittedName>
</protein>
<keyword evidence="2" id="KW-0378">Hydrolase</keyword>
<gene>
    <name evidence="2" type="ORF">BES34_002470</name>
</gene>
<keyword evidence="1" id="KW-0472">Membrane</keyword>
<dbReference type="GO" id="GO:0008233">
    <property type="term" value="F:peptidase activity"/>
    <property type="evidence" value="ECO:0007669"/>
    <property type="project" value="UniProtKB-KW"/>
</dbReference>
<name>A0ABX4YMI3_9LEPT</name>
<dbReference type="Proteomes" id="UP000094669">
    <property type="component" value="Unassembled WGS sequence"/>
</dbReference>
<evidence type="ECO:0000256" key="1">
    <source>
        <dbReference type="SAM" id="Phobius"/>
    </source>
</evidence>
<reference evidence="2" key="1">
    <citation type="submission" date="2018-01" db="EMBL/GenBank/DDBJ databases">
        <title>Genomic characterization of Leptospira inadai serogroup Lyme isolated from captured rat in Brazil and comparative analysis with human reference strain.</title>
        <authorList>
            <person name="Moreno L.Z."/>
            <person name="Loureiro A.P."/>
            <person name="Miraglia F."/>
            <person name="Kremer F.S."/>
            <person name="Eslabao M.R."/>
            <person name="Dellagostin O.A."/>
            <person name="Lilenbaum W."/>
            <person name="Moreno A.M."/>
        </authorList>
    </citation>
    <scope>NUCLEOTIDE SEQUENCE [LARGE SCALE GENOMIC DNA]</scope>
    <source>
        <strain evidence="2">M34/99</strain>
    </source>
</reference>
<sequence length="351" mass="39391">MRIFCFTDRFYQVKGRKLVYAVKIFSDSAFAYLCFAIFLFSLSSCLPIRLSELLPEYTRLEEAPGGTWLRLPLRNVDHLPVLEFSLTEGAEPIRFLLDTGSFASFLAEEHVPKNSPTKVLSASFPGGSIRSVRRIHSSTLFFRGGQIPGEIEFYSHTFPPELRVQGLLGMNAFLGHIVLLELPKRISFWKSEESRPAPGFPEDNLFHLQIRSGQPLAFILRPPGITMEAWVLDTGAKYTSMEWGGVEGLRYAEGAETIVFNFGGGRLSARTRIFKPFCPVFVKKMGEATEFCLSELEVFPGGIPPDAISRDFNKGIRGILGRNWLENYRILLDTKRSLIGIVGKETGVGHE</sequence>
<keyword evidence="2" id="KW-0645">Protease</keyword>
<keyword evidence="1" id="KW-1133">Transmembrane helix</keyword>
<comment type="caution">
    <text evidence="2">The sequence shown here is derived from an EMBL/GenBank/DDBJ whole genome shotgun (WGS) entry which is preliminary data.</text>
</comment>
<feature type="transmembrane region" description="Helical" evidence="1">
    <location>
        <begin position="20"/>
        <end position="42"/>
    </location>
</feature>
<evidence type="ECO:0000313" key="2">
    <source>
        <dbReference type="EMBL" id="PNV76477.1"/>
    </source>
</evidence>
<keyword evidence="1" id="KW-0812">Transmembrane</keyword>
<dbReference type="RefSeq" id="WP_010418333.1">
    <property type="nucleotide sequence ID" value="NZ_MCRM02000002.1"/>
</dbReference>
<organism evidence="2 3">
    <name type="scientific">Leptospira inadai serovar Lyme</name>
    <dbReference type="NCBI Taxonomy" id="293084"/>
    <lineage>
        <taxon>Bacteria</taxon>
        <taxon>Pseudomonadati</taxon>
        <taxon>Spirochaetota</taxon>
        <taxon>Spirochaetia</taxon>
        <taxon>Leptospirales</taxon>
        <taxon>Leptospiraceae</taxon>
        <taxon>Leptospira</taxon>
    </lineage>
</organism>
<evidence type="ECO:0000313" key="3">
    <source>
        <dbReference type="Proteomes" id="UP000094669"/>
    </source>
</evidence>